<dbReference type="InterPro" id="IPR034288">
    <property type="entry name" value="CuRO_1_LCC"/>
</dbReference>
<dbReference type="InterPro" id="IPR011707">
    <property type="entry name" value="Cu-oxidase-like_N"/>
</dbReference>
<dbReference type="PROSITE" id="PS00080">
    <property type="entry name" value="MULTICOPPER_OXIDASE2"/>
    <property type="match status" value="1"/>
</dbReference>
<evidence type="ECO:0000259" key="16">
    <source>
        <dbReference type="Pfam" id="PF00394"/>
    </source>
</evidence>
<protein>
    <recommendedName>
        <fullName evidence="4 13">Laccase</fullName>
        <ecNumber evidence="4 13">1.10.3.2</ecNumber>
    </recommendedName>
    <alternativeName>
        <fullName evidence="13">Benzenediol:oxygen oxidoreductase</fullName>
    </alternativeName>
    <alternativeName>
        <fullName evidence="13">Diphenol oxidase</fullName>
    </alternativeName>
    <alternativeName>
        <fullName evidence="13">Urishiol oxidase</fullName>
    </alternativeName>
</protein>
<keyword evidence="15" id="KW-1133">Transmembrane helix</keyword>
<sequence length="620" mass="69919">MEVYVLLVALATLATWGLQLGCLFGLNKMGLLSKLLWLACFSIFLFRMAESDVHYYDFVLREKNFTRLCSTKSMLVVNDSFPGPVIRVHKGDTVFVNVHNEGYYGVTIHWHGVKQPRNPWSDGPEYITQCPIEPGANFTYEVIFSTEEGTLWWHAHSNWTRSTVHGAIIIYPTEGTTTPYPKPDGEEIFILGSWYVGNINALVLEDLKTGASAPESDSYVINGQPGDFLPCSRDSTHRWVVDFGKTYLVRVINAAMNADLFFAIAKHNITVVGMDGSYVKPMNNDFIVISPGQTMNLLLTANQPLGHYYAVARQYDTDQSFFNGFDDTNATAILMYSGNYTAPDVPLFPSNIPAYTDNNAAYKFIGRLRSLASKEYPVNVPLNITTKMFITISMNYLPCPNASCAGIDGNMIASSLSNMSFVNPTIDVLLAYYRNLTGIYSPDFPNWPEYFFNFTADDLPLNTAVPNQGTRVKMLNYNEEVEITFQGTAVLQIPQNHPMHMHGYSFYVVGSGFGNFNNETDPKNFNLVDPPEVNTVEVPKDGWVTIRFKANNPGVWFWHCHFERHLDWGMNTVMIVKNGGTPETSIRPPPTYMPPCRSPSLTWPKDFDDSHEVRKSYERK</sequence>
<dbReference type="InterPro" id="IPR045087">
    <property type="entry name" value="Cu-oxidase_fam"/>
</dbReference>
<name>A0AAW2E0A3_9ROSI</name>
<evidence type="ECO:0000313" key="19">
    <source>
        <dbReference type="EMBL" id="KAL0015764.1"/>
    </source>
</evidence>
<comment type="catalytic activity">
    <reaction evidence="1 13">
        <text>4 hydroquinone + O2 = 4 benzosemiquinone + 2 H2O</text>
        <dbReference type="Rhea" id="RHEA:11276"/>
        <dbReference type="ChEBI" id="CHEBI:15377"/>
        <dbReference type="ChEBI" id="CHEBI:15379"/>
        <dbReference type="ChEBI" id="CHEBI:17594"/>
        <dbReference type="ChEBI" id="CHEBI:17977"/>
        <dbReference type="EC" id="1.10.3.2"/>
    </reaction>
</comment>
<dbReference type="InterPro" id="IPR008972">
    <property type="entry name" value="Cupredoxin"/>
</dbReference>
<keyword evidence="11" id="KW-0325">Glycoprotein</keyword>
<dbReference type="GO" id="GO:0046274">
    <property type="term" value="P:lignin catabolic process"/>
    <property type="evidence" value="ECO:0007669"/>
    <property type="project" value="UniProtKB-KW"/>
</dbReference>
<dbReference type="CDD" id="cd13849">
    <property type="entry name" value="CuRO_1_LCC_plant"/>
    <property type="match status" value="1"/>
</dbReference>
<dbReference type="Pfam" id="PF00394">
    <property type="entry name" value="Cu-oxidase"/>
    <property type="match status" value="1"/>
</dbReference>
<dbReference type="InterPro" id="IPR001117">
    <property type="entry name" value="Cu-oxidase_2nd"/>
</dbReference>
<dbReference type="SUPFAM" id="SSF49503">
    <property type="entry name" value="Cupredoxins"/>
    <property type="match status" value="3"/>
</dbReference>
<dbReference type="InterPro" id="IPR034289">
    <property type="entry name" value="CuRO_3_LCC"/>
</dbReference>
<feature type="transmembrane region" description="Helical" evidence="15">
    <location>
        <begin position="6"/>
        <end position="24"/>
    </location>
</feature>
<feature type="region of interest" description="Disordered" evidence="14">
    <location>
        <begin position="580"/>
        <end position="620"/>
    </location>
</feature>
<dbReference type="NCBIfam" id="TIGR03389">
    <property type="entry name" value="laccase"/>
    <property type="match status" value="1"/>
</dbReference>
<keyword evidence="5 13" id="KW-0052">Apoplast</keyword>
<comment type="similarity">
    <text evidence="3 13">Belongs to the multicopper oxidase family.</text>
</comment>
<keyword evidence="8 13" id="KW-0677">Repeat</keyword>
<dbReference type="GO" id="GO:0048046">
    <property type="term" value="C:apoplast"/>
    <property type="evidence" value="ECO:0007669"/>
    <property type="project" value="UniProtKB-SubCell"/>
</dbReference>
<evidence type="ECO:0000256" key="13">
    <source>
        <dbReference type="RuleBase" id="RU361119"/>
    </source>
</evidence>
<evidence type="ECO:0000313" key="20">
    <source>
        <dbReference type="Proteomes" id="UP001459277"/>
    </source>
</evidence>
<dbReference type="Proteomes" id="UP001459277">
    <property type="component" value="Unassembled WGS sequence"/>
</dbReference>
<dbReference type="Gene3D" id="2.60.40.420">
    <property type="entry name" value="Cupredoxins - blue copper proteins"/>
    <property type="match status" value="3"/>
</dbReference>
<dbReference type="PROSITE" id="PS00079">
    <property type="entry name" value="MULTICOPPER_OXIDASE1"/>
    <property type="match status" value="1"/>
</dbReference>
<evidence type="ECO:0000259" key="18">
    <source>
        <dbReference type="Pfam" id="PF07732"/>
    </source>
</evidence>
<keyword evidence="15" id="KW-0812">Transmembrane</keyword>
<feature type="domain" description="Plastocyanin-like" evidence="17">
    <location>
        <begin position="453"/>
        <end position="578"/>
    </location>
</feature>
<evidence type="ECO:0000256" key="8">
    <source>
        <dbReference type="ARBA" id="ARBA00022737"/>
    </source>
</evidence>
<evidence type="ECO:0000256" key="5">
    <source>
        <dbReference type="ARBA" id="ARBA00022523"/>
    </source>
</evidence>
<evidence type="ECO:0000256" key="3">
    <source>
        <dbReference type="ARBA" id="ARBA00010609"/>
    </source>
</evidence>
<keyword evidence="15" id="KW-0472">Membrane</keyword>
<evidence type="ECO:0000256" key="6">
    <source>
        <dbReference type="ARBA" id="ARBA00022525"/>
    </source>
</evidence>
<evidence type="ECO:0000256" key="11">
    <source>
        <dbReference type="ARBA" id="ARBA00023180"/>
    </source>
</evidence>
<dbReference type="InterPro" id="IPR011706">
    <property type="entry name" value="Cu-oxidase_C"/>
</dbReference>
<proteinExistence type="inferred from homology"/>
<dbReference type="CDD" id="cd13897">
    <property type="entry name" value="CuRO_3_LCC_plant"/>
    <property type="match status" value="1"/>
</dbReference>
<feature type="compositionally biased region" description="Basic and acidic residues" evidence="14">
    <location>
        <begin position="605"/>
        <end position="620"/>
    </location>
</feature>
<evidence type="ECO:0000256" key="1">
    <source>
        <dbReference type="ARBA" id="ARBA00000349"/>
    </source>
</evidence>
<evidence type="ECO:0000259" key="17">
    <source>
        <dbReference type="Pfam" id="PF07731"/>
    </source>
</evidence>
<dbReference type="GO" id="GO:0005507">
    <property type="term" value="F:copper ion binding"/>
    <property type="evidence" value="ECO:0007669"/>
    <property type="project" value="InterPro"/>
</dbReference>
<evidence type="ECO:0000256" key="14">
    <source>
        <dbReference type="SAM" id="MobiDB-lite"/>
    </source>
</evidence>
<dbReference type="InterPro" id="IPR034285">
    <property type="entry name" value="CuRO_2_LCC"/>
</dbReference>
<reference evidence="19 20" key="1">
    <citation type="submission" date="2024-01" db="EMBL/GenBank/DDBJ databases">
        <title>A telomere-to-telomere, gap-free genome of sweet tea (Lithocarpus litseifolius).</title>
        <authorList>
            <person name="Zhou J."/>
        </authorList>
    </citation>
    <scope>NUCLEOTIDE SEQUENCE [LARGE SCALE GENOMIC DNA]</scope>
    <source>
        <strain evidence="19">Zhou-2022a</strain>
        <tissue evidence="19">Leaf</tissue>
    </source>
</reference>
<dbReference type="CDD" id="cd13875">
    <property type="entry name" value="CuRO_2_LCC_plant"/>
    <property type="match status" value="1"/>
</dbReference>
<dbReference type="InterPro" id="IPR002355">
    <property type="entry name" value="Cu_oxidase_Cu_BS"/>
</dbReference>
<organism evidence="19 20">
    <name type="scientific">Lithocarpus litseifolius</name>
    <dbReference type="NCBI Taxonomy" id="425828"/>
    <lineage>
        <taxon>Eukaryota</taxon>
        <taxon>Viridiplantae</taxon>
        <taxon>Streptophyta</taxon>
        <taxon>Embryophyta</taxon>
        <taxon>Tracheophyta</taxon>
        <taxon>Spermatophyta</taxon>
        <taxon>Magnoliopsida</taxon>
        <taxon>eudicotyledons</taxon>
        <taxon>Gunneridae</taxon>
        <taxon>Pentapetalae</taxon>
        <taxon>rosids</taxon>
        <taxon>fabids</taxon>
        <taxon>Fagales</taxon>
        <taxon>Fagaceae</taxon>
        <taxon>Lithocarpus</taxon>
    </lineage>
</organism>
<keyword evidence="10 13" id="KW-0186">Copper</keyword>
<evidence type="ECO:0000256" key="4">
    <source>
        <dbReference type="ARBA" id="ARBA00012297"/>
    </source>
</evidence>
<gene>
    <name evidence="19" type="ORF">SO802_002833</name>
</gene>
<comment type="caution">
    <text evidence="19">The sequence shown here is derived from an EMBL/GenBank/DDBJ whole genome shotgun (WGS) entry which is preliminary data.</text>
</comment>
<keyword evidence="6 13" id="KW-0964">Secreted</keyword>
<keyword evidence="9 13" id="KW-0560">Oxidoreductase</keyword>
<feature type="domain" description="Plastocyanin-like" evidence="18">
    <location>
        <begin position="61"/>
        <end position="173"/>
    </location>
</feature>
<comment type="function">
    <text evidence="13">Lignin degradation and detoxification of lignin-derived products.</text>
</comment>
<evidence type="ECO:0000256" key="2">
    <source>
        <dbReference type="ARBA" id="ARBA00004271"/>
    </source>
</evidence>
<keyword evidence="20" id="KW-1185">Reference proteome</keyword>
<dbReference type="AlphaFoldDB" id="A0AAW2E0A3"/>
<dbReference type="InterPro" id="IPR017761">
    <property type="entry name" value="Laccase"/>
</dbReference>
<dbReference type="PANTHER" id="PTHR11709">
    <property type="entry name" value="MULTI-COPPER OXIDASE"/>
    <property type="match status" value="1"/>
</dbReference>
<evidence type="ECO:0000256" key="15">
    <source>
        <dbReference type="SAM" id="Phobius"/>
    </source>
</evidence>
<dbReference type="EMBL" id="JAZDWU010000001">
    <property type="protein sequence ID" value="KAL0015764.1"/>
    <property type="molecule type" value="Genomic_DNA"/>
</dbReference>
<evidence type="ECO:0000256" key="12">
    <source>
        <dbReference type="ARBA" id="ARBA00023185"/>
    </source>
</evidence>
<comment type="cofactor">
    <cofactor evidence="13">
        <name>Cu cation</name>
        <dbReference type="ChEBI" id="CHEBI:23378"/>
    </cofactor>
    <text evidence="13">Binds 4 Cu cations per monomer.</text>
</comment>
<feature type="compositionally biased region" description="Pro residues" evidence="14">
    <location>
        <begin position="587"/>
        <end position="597"/>
    </location>
</feature>
<evidence type="ECO:0000256" key="7">
    <source>
        <dbReference type="ARBA" id="ARBA00022723"/>
    </source>
</evidence>
<keyword evidence="12 13" id="KW-0439">Lignin degradation</keyword>
<dbReference type="Pfam" id="PF07732">
    <property type="entry name" value="Cu-oxidase_3"/>
    <property type="match status" value="1"/>
</dbReference>
<keyword evidence="7 13" id="KW-0479">Metal-binding</keyword>
<dbReference type="InterPro" id="IPR033138">
    <property type="entry name" value="Cu_oxidase_CS"/>
</dbReference>
<dbReference type="PANTHER" id="PTHR11709:SF379">
    <property type="entry name" value="LACCASE"/>
    <property type="match status" value="1"/>
</dbReference>
<comment type="subcellular location">
    <subcellularLocation>
        <location evidence="2 13">Secreted</location>
        <location evidence="2 13">Extracellular space</location>
        <location evidence="2 13">Apoplast</location>
    </subcellularLocation>
</comment>
<evidence type="ECO:0000256" key="9">
    <source>
        <dbReference type="ARBA" id="ARBA00023002"/>
    </source>
</evidence>
<evidence type="ECO:0000256" key="10">
    <source>
        <dbReference type="ARBA" id="ARBA00023008"/>
    </source>
</evidence>
<dbReference type="GO" id="GO:0052716">
    <property type="term" value="F:hydroquinone:oxygen oxidoreductase activity"/>
    <property type="evidence" value="ECO:0007669"/>
    <property type="project" value="UniProtKB-EC"/>
</dbReference>
<accession>A0AAW2E0A3</accession>
<dbReference type="Pfam" id="PF07731">
    <property type="entry name" value="Cu-oxidase_2"/>
    <property type="match status" value="1"/>
</dbReference>
<feature type="domain" description="Plastocyanin-like" evidence="16">
    <location>
        <begin position="188"/>
        <end position="339"/>
    </location>
</feature>
<dbReference type="EC" id="1.10.3.2" evidence="4 13"/>